<sequence>MSQIIVEIGPSIKPEHAGQVVLKAQFIVGDADGTEYRTFTAKLDDQQALTEVYVAHRLYAAYEGHDMNDCWEEAVEQFCGGYTNTLRELWPYDWDAEVYHGLEEFSLVYYAEDGVPHQIKLTSQEGEAAAKKEANIPGHDITESEIEDLIEDELKGMGL</sequence>
<comment type="caution">
    <text evidence="1">The sequence shown here is derived from an EMBL/GenBank/DDBJ whole genome shotgun (WGS) entry which is preliminary data.</text>
</comment>
<gene>
    <name evidence="1" type="ORF">Dxin01_00136</name>
</gene>
<evidence type="ECO:0000313" key="1">
    <source>
        <dbReference type="EMBL" id="GAA5500415.1"/>
    </source>
</evidence>
<dbReference type="RefSeq" id="WP_353540400.1">
    <property type="nucleotide sequence ID" value="NZ_BAABRN010000001.1"/>
</dbReference>
<evidence type="ECO:0000313" key="2">
    <source>
        <dbReference type="Proteomes" id="UP001458946"/>
    </source>
</evidence>
<reference evidence="1 2" key="1">
    <citation type="submission" date="2024-02" db="EMBL/GenBank/DDBJ databases">
        <title>Deinococcus xinjiangensis NBRC 107630.</title>
        <authorList>
            <person name="Ichikawa N."/>
            <person name="Katano-Makiyama Y."/>
            <person name="Hidaka K."/>
        </authorList>
    </citation>
    <scope>NUCLEOTIDE SEQUENCE [LARGE SCALE GENOMIC DNA]</scope>
    <source>
        <strain evidence="1 2">NBRC 107630</strain>
    </source>
</reference>
<proteinExistence type="predicted"/>
<protein>
    <submittedName>
        <fullName evidence="1">Uncharacterized protein</fullName>
    </submittedName>
</protein>
<name>A0ABP9V549_9DEIO</name>
<organism evidence="1 2">
    <name type="scientific">Deinococcus xinjiangensis</name>
    <dbReference type="NCBI Taxonomy" id="457454"/>
    <lineage>
        <taxon>Bacteria</taxon>
        <taxon>Thermotogati</taxon>
        <taxon>Deinococcota</taxon>
        <taxon>Deinococci</taxon>
        <taxon>Deinococcales</taxon>
        <taxon>Deinococcaceae</taxon>
        <taxon>Deinococcus</taxon>
    </lineage>
</organism>
<dbReference type="Proteomes" id="UP001458946">
    <property type="component" value="Unassembled WGS sequence"/>
</dbReference>
<dbReference type="EMBL" id="BAABRN010000001">
    <property type="protein sequence ID" value="GAA5500415.1"/>
    <property type="molecule type" value="Genomic_DNA"/>
</dbReference>
<keyword evidence="2" id="KW-1185">Reference proteome</keyword>
<accession>A0ABP9V549</accession>